<reference evidence="7 8" key="1">
    <citation type="journal article" date="2019" name="Int. J. Syst. Evol. Microbiol.">
        <title>The Global Catalogue of Microorganisms (GCM) 10K type strain sequencing project: providing services to taxonomists for standard genome sequencing and annotation.</title>
        <authorList>
            <consortium name="The Broad Institute Genomics Platform"/>
            <consortium name="The Broad Institute Genome Sequencing Center for Infectious Disease"/>
            <person name="Wu L."/>
            <person name="Ma J."/>
        </authorList>
    </citation>
    <scope>NUCLEOTIDE SEQUENCE [LARGE SCALE GENOMIC DNA]</scope>
    <source>
        <strain evidence="7 8">NBRC 111368</strain>
    </source>
</reference>
<keyword evidence="4 6" id="KW-1133">Transmembrane helix</keyword>
<evidence type="ECO:0000313" key="7">
    <source>
        <dbReference type="EMBL" id="MFC6724007.1"/>
    </source>
</evidence>
<organism evidence="7 8">
    <name type="scientific">Halobium palmae</name>
    <dbReference type="NCBI Taxonomy" id="1776492"/>
    <lineage>
        <taxon>Archaea</taxon>
        <taxon>Methanobacteriati</taxon>
        <taxon>Methanobacteriota</taxon>
        <taxon>Stenosarchaea group</taxon>
        <taxon>Halobacteria</taxon>
        <taxon>Halobacteriales</taxon>
        <taxon>Haloferacaceae</taxon>
        <taxon>Halobium</taxon>
    </lineage>
</organism>
<dbReference type="Pfam" id="PF01810">
    <property type="entry name" value="LysE"/>
    <property type="match status" value="1"/>
</dbReference>
<sequence>MAAPVGPSGVLCIQRTLSNGRLSGFVSGLGAASADAAYGSIAGFGVTVLSSFLLDWQTGIRIGGGVLLLYLGVRSFRAEPAETAVATPDVQGLARDYGSTFLLTITNPVTIVAFVGIFTGSGVGVSGNYADVAVLVGGVFLGSALWWLALSTSVSLLRSRFTRSVARRVNQLAGAVIAGFGVLAIRSAL</sequence>
<evidence type="ECO:0000313" key="8">
    <source>
        <dbReference type="Proteomes" id="UP001596328"/>
    </source>
</evidence>
<evidence type="ECO:0000256" key="2">
    <source>
        <dbReference type="ARBA" id="ARBA00022475"/>
    </source>
</evidence>
<feature type="transmembrane region" description="Helical" evidence="6">
    <location>
        <begin position="36"/>
        <end position="54"/>
    </location>
</feature>
<keyword evidence="3 6" id="KW-0812">Transmembrane</keyword>
<dbReference type="EMBL" id="JBHSWU010000084">
    <property type="protein sequence ID" value="MFC6724007.1"/>
    <property type="molecule type" value="Genomic_DNA"/>
</dbReference>
<keyword evidence="8" id="KW-1185">Reference proteome</keyword>
<keyword evidence="5 6" id="KW-0472">Membrane</keyword>
<feature type="transmembrane region" description="Helical" evidence="6">
    <location>
        <begin position="169"/>
        <end position="188"/>
    </location>
</feature>
<evidence type="ECO:0000256" key="6">
    <source>
        <dbReference type="SAM" id="Phobius"/>
    </source>
</evidence>
<feature type="transmembrane region" description="Helical" evidence="6">
    <location>
        <begin position="101"/>
        <end position="120"/>
    </location>
</feature>
<gene>
    <name evidence="7" type="ORF">ACFQE1_06390</name>
</gene>
<evidence type="ECO:0000256" key="1">
    <source>
        <dbReference type="ARBA" id="ARBA00004651"/>
    </source>
</evidence>
<evidence type="ECO:0000256" key="5">
    <source>
        <dbReference type="ARBA" id="ARBA00023136"/>
    </source>
</evidence>
<accession>A0ABD5RXM7</accession>
<evidence type="ECO:0000256" key="3">
    <source>
        <dbReference type="ARBA" id="ARBA00022692"/>
    </source>
</evidence>
<name>A0ABD5RXM7_9EURY</name>
<comment type="subcellular location">
    <subcellularLocation>
        <location evidence="1">Cell membrane</location>
        <topology evidence="1">Multi-pass membrane protein</topology>
    </subcellularLocation>
</comment>
<dbReference type="InterPro" id="IPR001123">
    <property type="entry name" value="LeuE-type"/>
</dbReference>
<dbReference type="Proteomes" id="UP001596328">
    <property type="component" value="Unassembled WGS sequence"/>
</dbReference>
<dbReference type="GO" id="GO:0005886">
    <property type="term" value="C:plasma membrane"/>
    <property type="evidence" value="ECO:0007669"/>
    <property type="project" value="UniProtKB-SubCell"/>
</dbReference>
<feature type="transmembrane region" description="Helical" evidence="6">
    <location>
        <begin position="132"/>
        <end position="157"/>
    </location>
</feature>
<proteinExistence type="predicted"/>
<evidence type="ECO:0000256" key="4">
    <source>
        <dbReference type="ARBA" id="ARBA00022989"/>
    </source>
</evidence>
<dbReference type="PANTHER" id="PTHR30086:SF20">
    <property type="entry name" value="ARGININE EXPORTER PROTEIN ARGO-RELATED"/>
    <property type="match status" value="1"/>
</dbReference>
<comment type="caution">
    <text evidence="7">The sequence shown here is derived from an EMBL/GenBank/DDBJ whole genome shotgun (WGS) entry which is preliminary data.</text>
</comment>
<dbReference type="AlphaFoldDB" id="A0ABD5RXM7"/>
<dbReference type="PANTHER" id="PTHR30086">
    <property type="entry name" value="ARGININE EXPORTER PROTEIN ARGO"/>
    <property type="match status" value="1"/>
</dbReference>
<keyword evidence="2" id="KW-1003">Cell membrane</keyword>
<protein>
    <submittedName>
        <fullName evidence="7">LysE family translocator</fullName>
    </submittedName>
</protein>